<protein>
    <submittedName>
        <fullName evidence="1">Unannotated protein</fullName>
    </submittedName>
</protein>
<dbReference type="EMBL" id="CAFBQJ010000084">
    <property type="protein sequence ID" value="CAB5048430.1"/>
    <property type="molecule type" value="Genomic_DNA"/>
</dbReference>
<reference evidence="1" key="1">
    <citation type="submission" date="2020-05" db="EMBL/GenBank/DDBJ databases">
        <authorList>
            <person name="Chiriac C."/>
            <person name="Salcher M."/>
            <person name="Ghai R."/>
            <person name="Kavagutti S V."/>
        </authorList>
    </citation>
    <scope>NUCLEOTIDE SEQUENCE</scope>
</reference>
<dbReference type="EMBL" id="CAFBNZ010000028">
    <property type="protein sequence ID" value="CAB4967764.1"/>
    <property type="molecule type" value="Genomic_DNA"/>
</dbReference>
<evidence type="ECO:0000313" key="5">
    <source>
        <dbReference type="EMBL" id="CAB5048430.1"/>
    </source>
</evidence>
<dbReference type="EMBL" id="CAEZVL010000030">
    <property type="protein sequence ID" value="CAB4625132.1"/>
    <property type="molecule type" value="Genomic_DNA"/>
</dbReference>
<evidence type="ECO:0000313" key="1">
    <source>
        <dbReference type="EMBL" id="CAB4541195.1"/>
    </source>
</evidence>
<accession>A0A6J6BR37</accession>
<evidence type="ECO:0000313" key="3">
    <source>
        <dbReference type="EMBL" id="CAB4775461.1"/>
    </source>
</evidence>
<sequence>MKNKILKTPHKGTDKGAVKPRRVQLGEGVGVVIWTDAIGTGSYAATVLKGGRVEIVDFDGTARLFEAVTNHEALFSLLIAQTSISMETPMHVIFCEKFTHKKVRAIVRQIHHLVGRERFENSSIDMRWSDGRAKAQDLFD</sequence>
<dbReference type="EMBL" id="CAFBRX010000045">
    <property type="protein sequence ID" value="CAB5119210.1"/>
    <property type="molecule type" value="Genomic_DNA"/>
</dbReference>
<organism evidence="1">
    <name type="scientific">freshwater metagenome</name>
    <dbReference type="NCBI Taxonomy" id="449393"/>
    <lineage>
        <taxon>unclassified sequences</taxon>
        <taxon>metagenomes</taxon>
        <taxon>ecological metagenomes</taxon>
    </lineage>
</organism>
<evidence type="ECO:0000313" key="6">
    <source>
        <dbReference type="EMBL" id="CAB5119210.1"/>
    </source>
</evidence>
<proteinExistence type="predicted"/>
<evidence type="ECO:0000313" key="2">
    <source>
        <dbReference type="EMBL" id="CAB4625132.1"/>
    </source>
</evidence>
<name>A0A6J6BR37_9ZZZZ</name>
<dbReference type="EMBL" id="CAEZZV010000047">
    <property type="protein sequence ID" value="CAB4775461.1"/>
    <property type="molecule type" value="Genomic_DNA"/>
</dbReference>
<evidence type="ECO:0000313" key="4">
    <source>
        <dbReference type="EMBL" id="CAB4967764.1"/>
    </source>
</evidence>
<dbReference type="EMBL" id="CAEZSL010000058">
    <property type="protein sequence ID" value="CAB4541195.1"/>
    <property type="molecule type" value="Genomic_DNA"/>
</dbReference>
<gene>
    <name evidence="1" type="ORF">UFOPK1421_00655</name>
    <name evidence="2" type="ORF">UFOPK1960_00329</name>
    <name evidence="3" type="ORF">UFOPK2921_00507</name>
    <name evidence="4" type="ORF">UFOPK3889_00264</name>
    <name evidence="5" type="ORF">UFOPK4275_00587</name>
    <name evidence="6" type="ORF">UFOPK4422_00586</name>
</gene>
<dbReference type="AlphaFoldDB" id="A0A6J6BR37"/>